<dbReference type="CDD" id="cd00221">
    <property type="entry name" value="Vsr"/>
    <property type="match status" value="1"/>
</dbReference>
<dbReference type="InterPro" id="IPR011335">
    <property type="entry name" value="Restrct_endonuc-II-like"/>
</dbReference>
<evidence type="ECO:0000256" key="1">
    <source>
        <dbReference type="ARBA" id="ARBA00022722"/>
    </source>
</evidence>
<keyword evidence="1 6" id="KW-0540">Nuclease</keyword>
<dbReference type="EMBL" id="JADIMR010000079">
    <property type="protein sequence ID" value="MBO8447130.1"/>
    <property type="molecule type" value="Genomic_DNA"/>
</dbReference>
<protein>
    <recommendedName>
        <fullName evidence="6">Very short patch repair endonuclease</fullName>
        <ecNumber evidence="6">3.1.-.-</ecNumber>
    </recommendedName>
</protein>
<evidence type="ECO:0000313" key="8">
    <source>
        <dbReference type="Proteomes" id="UP000823637"/>
    </source>
</evidence>
<gene>
    <name evidence="7" type="primary">vsr</name>
    <name evidence="7" type="ORF">IAC32_05240</name>
</gene>
<dbReference type="PIRSF" id="PIRSF018267">
    <property type="entry name" value="VSR_endonuc"/>
    <property type="match status" value="1"/>
</dbReference>
<dbReference type="GO" id="GO:0004519">
    <property type="term" value="F:endonuclease activity"/>
    <property type="evidence" value="ECO:0007669"/>
    <property type="project" value="UniProtKB-KW"/>
</dbReference>
<evidence type="ECO:0000256" key="6">
    <source>
        <dbReference type="PIRNR" id="PIRNR018267"/>
    </source>
</evidence>
<sequence>MDIWDKEKRSAVMAKIRSKDTKPEMTVRRYLYHMGYRYRKNVKGLPGTPDLVLKKYGVAIFVHGCFWHGHEADNHIPKSNTDFWKNKIERNKLRDERNKEALRQKGWTVITVWECQLKPGKREKTLHGLEYAINHAYLDRLKRKKEGRNT</sequence>
<name>A0A9D9EHT8_9BACT</name>
<dbReference type="EC" id="3.1.-.-" evidence="6"/>
<keyword evidence="4 6" id="KW-0378">Hydrolase</keyword>
<evidence type="ECO:0000256" key="3">
    <source>
        <dbReference type="ARBA" id="ARBA00022763"/>
    </source>
</evidence>
<dbReference type="Pfam" id="PF03852">
    <property type="entry name" value="Vsr"/>
    <property type="match status" value="1"/>
</dbReference>
<keyword evidence="5 6" id="KW-0234">DNA repair</keyword>
<organism evidence="7 8">
    <name type="scientific">Candidatus Enterocola intestinipullorum</name>
    <dbReference type="NCBI Taxonomy" id="2840783"/>
    <lineage>
        <taxon>Bacteria</taxon>
        <taxon>Pseudomonadati</taxon>
        <taxon>Bacteroidota</taxon>
        <taxon>Bacteroidia</taxon>
        <taxon>Bacteroidales</taxon>
        <taxon>Candidatus Enterocola</taxon>
    </lineage>
</organism>
<evidence type="ECO:0000313" key="7">
    <source>
        <dbReference type="EMBL" id="MBO8447130.1"/>
    </source>
</evidence>
<dbReference type="NCBIfam" id="TIGR00632">
    <property type="entry name" value="vsr"/>
    <property type="match status" value="1"/>
</dbReference>
<dbReference type="SUPFAM" id="SSF52980">
    <property type="entry name" value="Restriction endonuclease-like"/>
    <property type="match status" value="1"/>
</dbReference>
<dbReference type="Proteomes" id="UP000823637">
    <property type="component" value="Unassembled WGS sequence"/>
</dbReference>
<dbReference type="GO" id="GO:0006298">
    <property type="term" value="P:mismatch repair"/>
    <property type="evidence" value="ECO:0007669"/>
    <property type="project" value="UniProtKB-UniRule"/>
</dbReference>
<evidence type="ECO:0000256" key="5">
    <source>
        <dbReference type="ARBA" id="ARBA00023204"/>
    </source>
</evidence>
<dbReference type="InterPro" id="IPR004603">
    <property type="entry name" value="DNA_mismatch_endonuc_vsr"/>
</dbReference>
<comment type="function">
    <text evidence="6">May nick specific sequences that contain T:G mispairs resulting from m5C-deamination.</text>
</comment>
<keyword evidence="3 6" id="KW-0227">DNA damage</keyword>
<evidence type="ECO:0000256" key="2">
    <source>
        <dbReference type="ARBA" id="ARBA00022759"/>
    </source>
</evidence>
<dbReference type="AlphaFoldDB" id="A0A9D9EHT8"/>
<evidence type="ECO:0000256" key="4">
    <source>
        <dbReference type="ARBA" id="ARBA00022801"/>
    </source>
</evidence>
<reference evidence="7" key="2">
    <citation type="journal article" date="2021" name="PeerJ">
        <title>Extensive microbial diversity within the chicken gut microbiome revealed by metagenomics and culture.</title>
        <authorList>
            <person name="Gilroy R."/>
            <person name="Ravi A."/>
            <person name="Getino M."/>
            <person name="Pursley I."/>
            <person name="Horton D.L."/>
            <person name="Alikhan N.F."/>
            <person name="Baker D."/>
            <person name="Gharbi K."/>
            <person name="Hall N."/>
            <person name="Watson M."/>
            <person name="Adriaenssens E.M."/>
            <person name="Foster-Nyarko E."/>
            <person name="Jarju S."/>
            <person name="Secka A."/>
            <person name="Antonio M."/>
            <person name="Oren A."/>
            <person name="Chaudhuri R.R."/>
            <person name="La Ragione R."/>
            <person name="Hildebrand F."/>
            <person name="Pallen M.J."/>
        </authorList>
    </citation>
    <scope>NUCLEOTIDE SEQUENCE</scope>
    <source>
        <strain evidence="7">D3-1215</strain>
    </source>
</reference>
<dbReference type="Gene3D" id="3.40.960.10">
    <property type="entry name" value="VSR Endonuclease"/>
    <property type="match status" value="1"/>
</dbReference>
<keyword evidence="2 6" id="KW-0255">Endonuclease</keyword>
<comment type="caution">
    <text evidence="7">The sequence shown here is derived from an EMBL/GenBank/DDBJ whole genome shotgun (WGS) entry which is preliminary data.</text>
</comment>
<accession>A0A9D9EHT8</accession>
<reference evidence="7" key="1">
    <citation type="submission" date="2020-10" db="EMBL/GenBank/DDBJ databases">
        <authorList>
            <person name="Gilroy R."/>
        </authorList>
    </citation>
    <scope>NUCLEOTIDE SEQUENCE</scope>
    <source>
        <strain evidence="7">D3-1215</strain>
    </source>
</reference>
<dbReference type="GO" id="GO:0016787">
    <property type="term" value="F:hydrolase activity"/>
    <property type="evidence" value="ECO:0007669"/>
    <property type="project" value="UniProtKB-KW"/>
</dbReference>
<comment type="similarity">
    <text evidence="6">Belongs to the vsr family.</text>
</comment>
<proteinExistence type="inferred from homology"/>